<dbReference type="FunFam" id="1.20.1250.20:FF:000448">
    <property type="entry name" value="Major facilitator superfamily domain containing 4B"/>
    <property type="match status" value="1"/>
</dbReference>
<dbReference type="OMA" id="IPWCKKA"/>
<evidence type="ECO:0000313" key="6">
    <source>
        <dbReference type="Proteomes" id="UP000001357"/>
    </source>
</evidence>
<dbReference type="PANTHER" id="PTHR23121">
    <property type="entry name" value="SODIUM-DEPENDENT GLUCOSE TRANSPORTER 1"/>
    <property type="match status" value="1"/>
</dbReference>
<sequence>MGQLTPAARRVALAVTLVECAAFLVLGLSIALFGPILLELAKEMHTTLQGVSVAFSSRSCGYLLGSIASVPIFDRRPNSAPAVLGITLAIAALASAASAHVSQLWQFCILVSFQGLAMGILDTGGNLLIFKLWGDESPPYMQSLHASFGTGAFFSPFLAKAFLPPTPVETETDADNATPVVAPAGHVTQAFTVVATGMLVVALAFLALNSKVRAMLRDQATAQKGAEDGNATPSPGPLDAATYRLILALGCVVFFLYVGQEVSYGAFLSAFTQETDLGYTANQGASITSAFWGSFAAARIMAIPLSLRFTPRQLVVADLAIAFGASLLFLVAAQHQLVAWLASCILGAGMASVFPSGLSYLEQRIKLDSKAASLIVISAAAGEMLIPLVTGQFCVDLDGHRGILHTGPRSTRKLGKPTDLMIKAASLTRGVTEPTPILRL</sequence>
<dbReference type="GO" id="GO:0022857">
    <property type="term" value="F:transmembrane transporter activity"/>
    <property type="evidence" value="ECO:0007669"/>
    <property type="project" value="InterPro"/>
</dbReference>
<reference evidence="5 6" key="1">
    <citation type="journal article" date="2008" name="Nature">
        <title>The genome of the choanoflagellate Monosiga brevicollis and the origin of metazoans.</title>
        <authorList>
            <consortium name="JGI Sequencing"/>
            <person name="King N."/>
            <person name="Westbrook M.J."/>
            <person name="Young S.L."/>
            <person name="Kuo A."/>
            <person name="Abedin M."/>
            <person name="Chapman J."/>
            <person name="Fairclough S."/>
            <person name="Hellsten U."/>
            <person name="Isogai Y."/>
            <person name="Letunic I."/>
            <person name="Marr M."/>
            <person name="Pincus D."/>
            <person name="Putnam N."/>
            <person name="Rokas A."/>
            <person name="Wright K.J."/>
            <person name="Zuzow R."/>
            <person name="Dirks W."/>
            <person name="Good M."/>
            <person name="Goodstein D."/>
            <person name="Lemons D."/>
            <person name="Li W."/>
            <person name="Lyons J.B."/>
            <person name="Morris A."/>
            <person name="Nichols S."/>
            <person name="Richter D.J."/>
            <person name="Salamov A."/>
            <person name="Bork P."/>
            <person name="Lim W.A."/>
            <person name="Manning G."/>
            <person name="Miller W.T."/>
            <person name="McGinnis W."/>
            <person name="Shapiro H."/>
            <person name="Tjian R."/>
            <person name="Grigoriev I.V."/>
            <person name="Rokhsar D."/>
        </authorList>
    </citation>
    <scope>NUCLEOTIDE SEQUENCE [LARGE SCALE GENOMIC DNA]</scope>
    <source>
        <strain evidence="6">MX1 / ATCC 50154</strain>
    </source>
</reference>
<accession>A9V4Q8</accession>
<keyword evidence="6" id="KW-1185">Reference proteome</keyword>
<dbReference type="RefSeq" id="XP_001747673.1">
    <property type="nucleotide sequence ID" value="XM_001747621.1"/>
</dbReference>
<evidence type="ECO:0008006" key="7">
    <source>
        <dbReference type="Google" id="ProtNLM"/>
    </source>
</evidence>
<keyword evidence="3 4" id="KW-0472">Membrane</keyword>
<keyword evidence="1 4" id="KW-0812">Transmembrane</keyword>
<dbReference type="GeneID" id="5892911"/>
<feature type="transmembrane region" description="Helical" evidence="4">
    <location>
        <begin position="104"/>
        <end position="130"/>
    </location>
</feature>
<dbReference type="Gene3D" id="1.20.1250.20">
    <property type="entry name" value="MFS general substrate transporter like domains"/>
    <property type="match status" value="2"/>
</dbReference>
<feature type="transmembrane region" description="Helical" evidence="4">
    <location>
        <begin position="183"/>
        <end position="208"/>
    </location>
</feature>
<dbReference type="SUPFAM" id="SSF103473">
    <property type="entry name" value="MFS general substrate transporter"/>
    <property type="match status" value="1"/>
</dbReference>
<dbReference type="KEGG" id="mbr:MONBRDRAFT_27245"/>
<feature type="transmembrane region" description="Helical" evidence="4">
    <location>
        <begin position="314"/>
        <end position="333"/>
    </location>
</feature>
<dbReference type="EMBL" id="CH991559">
    <property type="protein sequence ID" value="EDQ87413.1"/>
    <property type="molecule type" value="Genomic_DNA"/>
</dbReference>
<dbReference type="Pfam" id="PF07690">
    <property type="entry name" value="MFS_1"/>
    <property type="match status" value="1"/>
</dbReference>
<evidence type="ECO:0000256" key="2">
    <source>
        <dbReference type="ARBA" id="ARBA00022989"/>
    </source>
</evidence>
<keyword evidence="2 4" id="KW-1133">Transmembrane helix</keyword>
<dbReference type="AlphaFoldDB" id="A9V4Q8"/>
<feature type="transmembrane region" description="Helical" evidence="4">
    <location>
        <begin position="339"/>
        <end position="361"/>
    </location>
</feature>
<dbReference type="InParanoid" id="A9V4Q8"/>
<gene>
    <name evidence="5" type="ORF">MONBRDRAFT_27245</name>
</gene>
<feature type="transmembrane region" description="Helical" evidence="4">
    <location>
        <begin position="279"/>
        <end position="302"/>
    </location>
</feature>
<dbReference type="Proteomes" id="UP000001357">
    <property type="component" value="Unassembled WGS sequence"/>
</dbReference>
<dbReference type="eggNOG" id="ENOG502R5UW">
    <property type="taxonomic scope" value="Eukaryota"/>
</dbReference>
<protein>
    <recommendedName>
        <fullName evidence="7">Major facilitator superfamily (MFS) profile domain-containing protein</fullName>
    </recommendedName>
</protein>
<feature type="transmembrane region" description="Helical" evidence="4">
    <location>
        <begin position="80"/>
        <end position="98"/>
    </location>
</feature>
<evidence type="ECO:0000256" key="1">
    <source>
        <dbReference type="ARBA" id="ARBA00022692"/>
    </source>
</evidence>
<proteinExistence type="predicted"/>
<dbReference type="PANTHER" id="PTHR23121:SF9">
    <property type="entry name" value="SODIUM-DEPENDENT GLUCOSE TRANSPORTER 1"/>
    <property type="match status" value="1"/>
</dbReference>
<evidence type="ECO:0000313" key="5">
    <source>
        <dbReference type="EMBL" id="EDQ87413.1"/>
    </source>
</evidence>
<name>A9V4Q8_MONBE</name>
<evidence type="ECO:0000256" key="3">
    <source>
        <dbReference type="ARBA" id="ARBA00023136"/>
    </source>
</evidence>
<evidence type="ECO:0000256" key="4">
    <source>
        <dbReference type="SAM" id="Phobius"/>
    </source>
</evidence>
<dbReference type="FunCoup" id="A9V4Q8">
    <property type="interactions" value="114"/>
</dbReference>
<dbReference type="InterPro" id="IPR036259">
    <property type="entry name" value="MFS_trans_sf"/>
</dbReference>
<feature type="transmembrane region" description="Helical" evidence="4">
    <location>
        <begin position="12"/>
        <end position="38"/>
    </location>
</feature>
<dbReference type="InterPro" id="IPR011701">
    <property type="entry name" value="MFS"/>
</dbReference>
<organism evidence="5 6">
    <name type="scientific">Monosiga brevicollis</name>
    <name type="common">Choanoflagellate</name>
    <dbReference type="NCBI Taxonomy" id="81824"/>
    <lineage>
        <taxon>Eukaryota</taxon>
        <taxon>Choanoflagellata</taxon>
        <taxon>Craspedida</taxon>
        <taxon>Salpingoecidae</taxon>
        <taxon>Monosiga</taxon>
    </lineage>
</organism>
<feature type="transmembrane region" description="Helical" evidence="4">
    <location>
        <begin position="241"/>
        <end position="259"/>
    </location>
</feature>
<dbReference type="FunFam" id="1.20.1250.20:FF:000286">
    <property type="entry name" value="MFS efflux transporter"/>
    <property type="match status" value="1"/>
</dbReference>